<organism evidence="1">
    <name type="scientific">Sesamum calycinum</name>
    <dbReference type="NCBI Taxonomy" id="2727403"/>
    <lineage>
        <taxon>Eukaryota</taxon>
        <taxon>Viridiplantae</taxon>
        <taxon>Streptophyta</taxon>
        <taxon>Embryophyta</taxon>
        <taxon>Tracheophyta</taxon>
        <taxon>Spermatophyta</taxon>
        <taxon>Magnoliopsida</taxon>
        <taxon>eudicotyledons</taxon>
        <taxon>Gunneridae</taxon>
        <taxon>Pentapetalae</taxon>
        <taxon>asterids</taxon>
        <taxon>lamiids</taxon>
        <taxon>Lamiales</taxon>
        <taxon>Pedaliaceae</taxon>
        <taxon>Sesamum</taxon>
    </lineage>
</organism>
<name>A0AAW2J0F7_9LAMI</name>
<accession>A0AAW2J0F7</accession>
<evidence type="ECO:0000313" key="1">
    <source>
        <dbReference type="EMBL" id="KAL0287153.1"/>
    </source>
</evidence>
<dbReference type="EMBL" id="JACGWM010001835">
    <property type="protein sequence ID" value="KAL0287153.1"/>
    <property type="molecule type" value="Genomic_DNA"/>
</dbReference>
<proteinExistence type="predicted"/>
<reference evidence="1" key="2">
    <citation type="journal article" date="2024" name="Plant">
        <title>Genomic evolution and insights into agronomic trait innovations of Sesamum species.</title>
        <authorList>
            <person name="Miao H."/>
            <person name="Wang L."/>
            <person name="Qu L."/>
            <person name="Liu H."/>
            <person name="Sun Y."/>
            <person name="Le M."/>
            <person name="Wang Q."/>
            <person name="Wei S."/>
            <person name="Zheng Y."/>
            <person name="Lin W."/>
            <person name="Duan Y."/>
            <person name="Cao H."/>
            <person name="Xiong S."/>
            <person name="Wang X."/>
            <person name="Wei L."/>
            <person name="Li C."/>
            <person name="Ma Q."/>
            <person name="Ju M."/>
            <person name="Zhao R."/>
            <person name="Li G."/>
            <person name="Mu C."/>
            <person name="Tian Q."/>
            <person name="Mei H."/>
            <person name="Zhang T."/>
            <person name="Gao T."/>
            <person name="Zhang H."/>
        </authorList>
    </citation>
    <scope>NUCLEOTIDE SEQUENCE</scope>
    <source>
        <strain evidence="1">KEN8</strain>
    </source>
</reference>
<protein>
    <submittedName>
        <fullName evidence="1">Uncharacterized protein</fullName>
    </submittedName>
</protein>
<dbReference type="AlphaFoldDB" id="A0AAW2J0F7"/>
<comment type="caution">
    <text evidence="1">The sequence shown here is derived from an EMBL/GenBank/DDBJ whole genome shotgun (WGS) entry which is preliminary data.</text>
</comment>
<reference evidence="1" key="1">
    <citation type="submission" date="2020-06" db="EMBL/GenBank/DDBJ databases">
        <authorList>
            <person name="Li T."/>
            <person name="Hu X."/>
            <person name="Zhang T."/>
            <person name="Song X."/>
            <person name="Zhang H."/>
            <person name="Dai N."/>
            <person name="Sheng W."/>
            <person name="Hou X."/>
            <person name="Wei L."/>
        </authorList>
    </citation>
    <scope>NUCLEOTIDE SEQUENCE</scope>
    <source>
        <strain evidence="1">KEN8</strain>
        <tissue evidence="1">Leaf</tissue>
    </source>
</reference>
<sequence>MIVNVAPFKLKSTTKSSGAPKNNIHYEKPQRKLSLKKMQARKYPFLYSDASGVFDDLLEANLIDLPEVKWPEEVEWKDDPKYYKYHR</sequence>
<gene>
    <name evidence="1" type="ORF">Scaly_2774500</name>
</gene>